<evidence type="ECO:0000313" key="2">
    <source>
        <dbReference type="Proteomes" id="UP001497482"/>
    </source>
</evidence>
<gene>
    <name evidence="1" type="ORF">KC01_LOCUS26965</name>
</gene>
<keyword evidence="2" id="KW-1185">Reference proteome</keyword>
<reference evidence="1 2" key="1">
    <citation type="submission" date="2024-04" db="EMBL/GenBank/DDBJ databases">
        <authorList>
            <person name="Waldvogel A.-M."/>
            <person name="Schoenle A."/>
        </authorList>
    </citation>
    <scope>NUCLEOTIDE SEQUENCE [LARGE SCALE GENOMIC DNA]</scope>
</reference>
<proteinExistence type="predicted"/>
<accession>A0AAV2LBV4</accession>
<name>A0AAV2LBV4_KNICA</name>
<organism evidence="1 2">
    <name type="scientific">Knipowitschia caucasica</name>
    <name type="common">Caucasian dwarf goby</name>
    <name type="synonym">Pomatoschistus caucasicus</name>
    <dbReference type="NCBI Taxonomy" id="637954"/>
    <lineage>
        <taxon>Eukaryota</taxon>
        <taxon>Metazoa</taxon>
        <taxon>Chordata</taxon>
        <taxon>Craniata</taxon>
        <taxon>Vertebrata</taxon>
        <taxon>Euteleostomi</taxon>
        <taxon>Actinopterygii</taxon>
        <taxon>Neopterygii</taxon>
        <taxon>Teleostei</taxon>
        <taxon>Neoteleostei</taxon>
        <taxon>Acanthomorphata</taxon>
        <taxon>Gobiaria</taxon>
        <taxon>Gobiiformes</taxon>
        <taxon>Gobioidei</taxon>
        <taxon>Gobiidae</taxon>
        <taxon>Gobiinae</taxon>
        <taxon>Knipowitschia</taxon>
    </lineage>
</organism>
<protein>
    <submittedName>
        <fullName evidence="1">Uncharacterized protein</fullName>
    </submittedName>
</protein>
<dbReference type="Proteomes" id="UP001497482">
    <property type="component" value="Chromosome 22"/>
</dbReference>
<sequence>MAGKRSARGPASSGCTQEALAPRLAPFMPTQTPRRKKPSNLLAAIQVMGFIREMGSTYCPIGRLSWLIIRVGGRACHLGLSLDTPLKKSARVSVRAASVGVSQSLPAAITSPSAETASCALLWLWQPGCPLHRSSSAALGLLNKYDYTCYSSQSAPPSAESRAMPCSWLARRSICAPPISLVTSFYAAIYAESTPTTDNLPAVDSLAHL</sequence>
<dbReference type="EMBL" id="OZ035844">
    <property type="protein sequence ID" value="CAL1598598.1"/>
    <property type="molecule type" value="Genomic_DNA"/>
</dbReference>
<evidence type="ECO:0000313" key="1">
    <source>
        <dbReference type="EMBL" id="CAL1598598.1"/>
    </source>
</evidence>
<dbReference type="AlphaFoldDB" id="A0AAV2LBV4"/>